<evidence type="ECO:0000313" key="4">
    <source>
        <dbReference type="Proteomes" id="UP000030665"/>
    </source>
</evidence>
<dbReference type="GO" id="GO:0004672">
    <property type="term" value="F:protein kinase activity"/>
    <property type="evidence" value="ECO:0007669"/>
    <property type="project" value="InterPro"/>
</dbReference>
<name>A0A077ZL39_TRITR</name>
<dbReference type="GO" id="GO:0043539">
    <property type="term" value="F:protein serine/threonine kinase activator activity"/>
    <property type="evidence" value="ECO:0007669"/>
    <property type="project" value="InterPro"/>
</dbReference>
<dbReference type="Gene3D" id="3.30.200.20">
    <property type="entry name" value="Phosphorylase Kinase, domain 1"/>
    <property type="match status" value="1"/>
</dbReference>
<accession>A0A077ZL39</accession>
<dbReference type="PANTHER" id="PTHR48014">
    <property type="entry name" value="SERINE/THREONINE-PROTEIN KINASE FRAY2"/>
    <property type="match status" value="1"/>
</dbReference>
<sequence length="357" mass="40045">MSSVEAVRSKLKLRNCSMVGNDPPEVPLPLDVGDFTLYACIGQAFNRTASVYLAKRNGTQKPCAIRVYQLENGNSSFCLLRKEVATLRSLKHPNILSLEDVIVKGTRLLIVNPLMDYGSVRDLLLYRFNLGMVEQHIAVILYDVLKVIHAGWNNFSRTIRGSHILLSSSGYACLSGFRLAASFVNESQRLRSLHDFDSNFKTSLLWLAPEVLQQFPAGYDLKSDIYSVGITACEMANGFPPFADMTSLQMFMEKLRGVTPRLLDGKTLASDEGAENIETSLNEQRNRWFSDKFHSVVDICLRFVPSESRPTASELLKHSFFKQCKKERRSAASFLHDVKPLFIKDGALATMGLYQQG</sequence>
<dbReference type="InterPro" id="IPR011009">
    <property type="entry name" value="Kinase-like_dom_sf"/>
</dbReference>
<dbReference type="GO" id="GO:0005524">
    <property type="term" value="F:ATP binding"/>
    <property type="evidence" value="ECO:0007669"/>
    <property type="project" value="InterPro"/>
</dbReference>
<proteinExistence type="inferred from homology"/>
<dbReference type="Pfam" id="PF00069">
    <property type="entry name" value="Pkinase"/>
    <property type="match status" value="1"/>
</dbReference>
<dbReference type="PROSITE" id="PS50011">
    <property type="entry name" value="PROTEIN_KINASE_DOM"/>
    <property type="match status" value="1"/>
</dbReference>
<evidence type="ECO:0000259" key="2">
    <source>
        <dbReference type="PROSITE" id="PS50011"/>
    </source>
</evidence>
<comment type="similarity">
    <text evidence="1">Belongs to the protein kinase superfamily. STE Ser/Thr protein kinase family. STE20 subfamily.</text>
</comment>
<dbReference type="GO" id="GO:0006611">
    <property type="term" value="P:protein export from nucleus"/>
    <property type="evidence" value="ECO:0007669"/>
    <property type="project" value="TreeGrafter"/>
</dbReference>
<evidence type="ECO:0000256" key="1">
    <source>
        <dbReference type="ARBA" id="ARBA00008874"/>
    </source>
</evidence>
<dbReference type="AlphaFoldDB" id="A0A077ZL39"/>
<organism evidence="3 4">
    <name type="scientific">Trichuris trichiura</name>
    <name type="common">Whipworm</name>
    <name type="synonym">Trichocephalus trichiurus</name>
    <dbReference type="NCBI Taxonomy" id="36087"/>
    <lineage>
        <taxon>Eukaryota</taxon>
        <taxon>Metazoa</taxon>
        <taxon>Ecdysozoa</taxon>
        <taxon>Nematoda</taxon>
        <taxon>Enoplea</taxon>
        <taxon>Dorylaimia</taxon>
        <taxon>Trichinellida</taxon>
        <taxon>Trichuridae</taxon>
        <taxon>Trichuris</taxon>
    </lineage>
</organism>
<reference evidence="3" key="1">
    <citation type="submission" date="2014-01" db="EMBL/GenBank/DDBJ databases">
        <authorList>
            <person name="Aslett M."/>
        </authorList>
    </citation>
    <scope>NUCLEOTIDE SEQUENCE</scope>
</reference>
<dbReference type="Proteomes" id="UP000030665">
    <property type="component" value="Unassembled WGS sequence"/>
</dbReference>
<keyword evidence="3" id="KW-0808">Transferase</keyword>
<keyword evidence="4" id="KW-1185">Reference proteome</keyword>
<dbReference type="EMBL" id="HG806561">
    <property type="protein sequence ID" value="CDW59330.1"/>
    <property type="molecule type" value="Genomic_DNA"/>
</dbReference>
<dbReference type="InterPro" id="IPR047173">
    <property type="entry name" value="STRAD_A/B-like"/>
</dbReference>
<reference evidence="3" key="2">
    <citation type="submission" date="2014-03" db="EMBL/GenBank/DDBJ databases">
        <title>The whipworm genome and dual-species transcriptomics of an intimate host-pathogen interaction.</title>
        <authorList>
            <person name="Foth B.J."/>
            <person name="Tsai I.J."/>
            <person name="Reid A.J."/>
            <person name="Bancroft A.J."/>
            <person name="Nichol S."/>
            <person name="Tracey A."/>
            <person name="Holroyd N."/>
            <person name="Cotton J.A."/>
            <person name="Stanley E.J."/>
            <person name="Zarowiecki M."/>
            <person name="Liu J.Z."/>
            <person name="Huckvale T."/>
            <person name="Cooper P.J."/>
            <person name="Grencis R.K."/>
            <person name="Berriman M."/>
        </authorList>
    </citation>
    <scope>NUCLEOTIDE SEQUENCE [LARGE SCALE GENOMIC DNA]</scope>
</reference>
<dbReference type="Gene3D" id="1.10.510.10">
    <property type="entry name" value="Transferase(Phosphotransferase) domain 1"/>
    <property type="match status" value="1"/>
</dbReference>
<keyword evidence="3" id="KW-0418">Kinase</keyword>
<dbReference type="SUPFAM" id="SSF56112">
    <property type="entry name" value="Protein kinase-like (PK-like)"/>
    <property type="match status" value="1"/>
</dbReference>
<dbReference type="InterPro" id="IPR000719">
    <property type="entry name" value="Prot_kinase_dom"/>
</dbReference>
<dbReference type="OrthoDB" id="840771at2759"/>
<feature type="domain" description="Protein kinase" evidence="2">
    <location>
        <begin position="35"/>
        <end position="321"/>
    </location>
</feature>
<gene>
    <name evidence="3" type="ORF">TTRE_0000766201</name>
</gene>
<dbReference type="STRING" id="36087.A0A077ZL39"/>
<dbReference type="PANTHER" id="PTHR48014:SF21">
    <property type="entry name" value="SERINE_THREONINE-PROTEIN KINASE FRAY2"/>
    <property type="match status" value="1"/>
</dbReference>
<dbReference type="GO" id="GO:1902554">
    <property type="term" value="C:serine/threonine protein kinase complex"/>
    <property type="evidence" value="ECO:0007669"/>
    <property type="project" value="TreeGrafter"/>
</dbReference>
<evidence type="ECO:0000313" key="3">
    <source>
        <dbReference type="EMBL" id="CDW59330.1"/>
    </source>
</evidence>
<protein>
    <submittedName>
        <fullName evidence="3">STE20 kinase adapter protein alpha</fullName>
    </submittedName>
</protein>